<evidence type="ECO:0000313" key="10">
    <source>
        <dbReference type="EMBL" id="JAC67031.1"/>
    </source>
</evidence>
<dbReference type="Gene3D" id="3.10.50.40">
    <property type="match status" value="1"/>
</dbReference>
<evidence type="ECO:0000259" key="8">
    <source>
        <dbReference type="PROSITE" id="PS50006"/>
    </source>
</evidence>
<keyword evidence="4 6" id="KW-0413">Isomerase</keyword>
<comment type="function">
    <text evidence="5">Prolyl cis/trans isomerase with specificity for phospho-Ser-Pro bonds.</text>
</comment>
<gene>
    <name evidence="10" type="primary">PIN1</name>
    <name evidence="10" type="ORF">TSPGSL018_12181</name>
</gene>
<feature type="domain" description="PpiC" evidence="9">
    <location>
        <begin position="138"/>
        <end position="255"/>
    </location>
</feature>
<dbReference type="PANTHER" id="PTHR10657">
    <property type="entry name" value="PEPTIDYL-PROLYL CIS-TRANS ISOMERASE"/>
    <property type="match status" value="1"/>
</dbReference>
<reference evidence="10" key="1">
    <citation type="submission" date="2014-05" db="EMBL/GenBank/DDBJ databases">
        <title>The transcriptome of the halophilic microalga Tetraselmis sp. GSL018 isolated from the Great Salt Lake, Utah.</title>
        <authorList>
            <person name="Jinkerson R.E."/>
            <person name="D'Adamo S."/>
            <person name="Posewitz M.C."/>
        </authorList>
    </citation>
    <scope>NUCLEOTIDE SEQUENCE</scope>
    <source>
        <strain evidence="10">GSL018</strain>
    </source>
</reference>
<evidence type="ECO:0000256" key="6">
    <source>
        <dbReference type="PROSITE-ProRule" id="PRU00278"/>
    </source>
</evidence>
<dbReference type="EMBL" id="GBEZ01019540">
    <property type="protein sequence ID" value="JAC67031.1"/>
    <property type="molecule type" value="Transcribed_RNA"/>
</dbReference>
<comment type="catalytic activity">
    <reaction evidence="1 7">
        <text>[protein]-peptidylproline (omega=180) = [protein]-peptidylproline (omega=0)</text>
        <dbReference type="Rhea" id="RHEA:16237"/>
        <dbReference type="Rhea" id="RHEA-COMP:10747"/>
        <dbReference type="Rhea" id="RHEA-COMP:10748"/>
        <dbReference type="ChEBI" id="CHEBI:83833"/>
        <dbReference type="ChEBI" id="CHEBI:83834"/>
        <dbReference type="EC" id="5.2.1.8"/>
    </reaction>
</comment>
<evidence type="ECO:0000256" key="7">
    <source>
        <dbReference type="RuleBase" id="RU363014"/>
    </source>
</evidence>
<dbReference type="GO" id="GO:0003755">
    <property type="term" value="F:peptidyl-prolyl cis-trans isomerase activity"/>
    <property type="evidence" value="ECO:0007669"/>
    <property type="project" value="UniProtKB-UniRule"/>
</dbReference>
<dbReference type="PANTHER" id="PTHR10657:SF4">
    <property type="entry name" value="PEPTIDYL-PROLYL CIS-TRANS ISOMERASE-RELATED"/>
    <property type="match status" value="1"/>
</dbReference>
<dbReference type="AlphaFoldDB" id="A0A061R948"/>
<dbReference type="InterPro" id="IPR000253">
    <property type="entry name" value="FHA_dom"/>
</dbReference>
<evidence type="ECO:0000256" key="3">
    <source>
        <dbReference type="ARBA" id="ARBA00023110"/>
    </source>
</evidence>
<dbReference type="SUPFAM" id="SSF49879">
    <property type="entry name" value="SMAD/FHA domain"/>
    <property type="match status" value="1"/>
</dbReference>
<dbReference type="InterPro" id="IPR008984">
    <property type="entry name" value="SMAD_FHA_dom_sf"/>
</dbReference>
<evidence type="ECO:0000259" key="9">
    <source>
        <dbReference type="PROSITE" id="PS50198"/>
    </source>
</evidence>
<evidence type="ECO:0000256" key="5">
    <source>
        <dbReference type="ARBA" id="ARBA00054757"/>
    </source>
</evidence>
<dbReference type="SMART" id="SM00240">
    <property type="entry name" value="FHA"/>
    <property type="match status" value="1"/>
</dbReference>
<dbReference type="Gene3D" id="2.60.200.20">
    <property type="match status" value="1"/>
</dbReference>
<keyword evidence="3 6" id="KW-0697">Rotamase</keyword>
<accession>A0A061R948</accession>
<evidence type="ECO:0000256" key="1">
    <source>
        <dbReference type="ARBA" id="ARBA00000971"/>
    </source>
</evidence>
<dbReference type="PROSITE" id="PS50198">
    <property type="entry name" value="PPIC_PPIASE_2"/>
    <property type="match status" value="1"/>
</dbReference>
<organism evidence="10">
    <name type="scientific">Tetraselmis sp. GSL018</name>
    <dbReference type="NCBI Taxonomy" id="582737"/>
    <lineage>
        <taxon>Eukaryota</taxon>
        <taxon>Viridiplantae</taxon>
        <taxon>Chlorophyta</taxon>
        <taxon>core chlorophytes</taxon>
        <taxon>Chlorodendrophyceae</taxon>
        <taxon>Chlorodendrales</taxon>
        <taxon>Chlorodendraceae</taxon>
        <taxon>Tetraselmis</taxon>
    </lineage>
</organism>
<dbReference type="InterPro" id="IPR046357">
    <property type="entry name" value="PPIase_dom_sf"/>
</dbReference>
<dbReference type="Pfam" id="PF00498">
    <property type="entry name" value="FHA"/>
    <property type="match status" value="1"/>
</dbReference>
<protein>
    <recommendedName>
        <fullName evidence="7">Peptidyl-prolyl cis-trans isomerase</fullName>
        <ecNumber evidence="7">5.2.1.8</ecNumber>
    </recommendedName>
</protein>
<feature type="domain" description="FHA" evidence="8">
    <location>
        <begin position="39"/>
        <end position="90"/>
    </location>
</feature>
<dbReference type="GO" id="GO:0005829">
    <property type="term" value="C:cytosol"/>
    <property type="evidence" value="ECO:0007669"/>
    <property type="project" value="TreeGrafter"/>
</dbReference>
<evidence type="ECO:0000256" key="4">
    <source>
        <dbReference type="ARBA" id="ARBA00023235"/>
    </source>
</evidence>
<dbReference type="InterPro" id="IPR051370">
    <property type="entry name" value="PPIase_Pin1"/>
</dbReference>
<dbReference type="PROSITE" id="PS50006">
    <property type="entry name" value="FHA_DOMAIN"/>
    <property type="match status" value="1"/>
</dbReference>
<name>A0A061R948_9CHLO</name>
<dbReference type="FunFam" id="3.10.50.40:FF:000010">
    <property type="entry name" value="Peptidyl-prolyl cis-trans isomerase Pin1"/>
    <property type="match status" value="1"/>
</dbReference>
<dbReference type="SUPFAM" id="SSF54534">
    <property type="entry name" value="FKBP-like"/>
    <property type="match status" value="1"/>
</dbReference>
<dbReference type="Pfam" id="PF00639">
    <property type="entry name" value="Rotamase"/>
    <property type="match status" value="1"/>
</dbReference>
<proteinExistence type="inferred from homology"/>
<dbReference type="GO" id="GO:0005634">
    <property type="term" value="C:nucleus"/>
    <property type="evidence" value="ECO:0007669"/>
    <property type="project" value="TreeGrafter"/>
</dbReference>
<sequence length="255" mass="27679">MPSFKTPEWAAQPCRIASLQVHGGDGTHVSHPVDRKACYTFGRDGGSCDFELKDSTCSRSHAALVHHHDGRLFLIDLQSTHGTKVDGKGIAPNKPVQLKDGARITFGSLPDTFVVECESSGEKRPAGGAAEAEPKRTVRAVRASHLLVKHRDSRRPSSWKEPEGCTRTREEAVAMVKEFREQLCRVGGGELAERFRELAARESHCSSSRNGGDLGEFGPGKMQPAFEKAAFALKVGELSEPVLSDSGVHIILRTA</sequence>
<dbReference type="InterPro" id="IPR000297">
    <property type="entry name" value="PPIase_PpiC"/>
</dbReference>
<dbReference type="EC" id="5.2.1.8" evidence="7"/>
<comment type="similarity">
    <text evidence="2">Belongs to the PpiC/parvulin rotamase family.</text>
</comment>
<evidence type="ECO:0000256" key="2">
    <source>
        <dbReference type="ARBA" id="ARBA00007656"/>
    </source>
</evidence>